<reference evidence="3" key="1">
    <citation type="submission" date="2016-11" db="EMBL/GenBank/DDBJ databases">
        <authorList>
            <person name="Schniete J.K."/>
            <person name="Salih T."/>
            <person name="Algora Gallardo L."/>
            <person name="Martinez Fernandez S."/>
            <person name="Herron P.R."/>
        </authorList>
    </citation>
    <scope>NUCLEOTIDE SEQUENCE [LARGE SCALE GENOMIC DNA]</scope>
    <source>
        <strain evidence="3">DSM 41896</strain>
    </source>
</reference>
<dbReference type="Proteomes" id="UP000184286">
    <property type="component" value="Unassembled WGS sequence"/>
</dbReference>
<evidence type="ECO:0000313" key="3">
    <source>
        <dbReference type="Proteomes" id="UP000184286"/>
    </source>
</evidence>
<keyword evidence="1" id="KW-0732">Signal</keyword>
<protein>
    <recommendedName>
        <fullName evidence="4">Secreted protein</fullName>
    </recommendedName>
</protein>
<gene>
    <name evidence="2" type="ORF">BM536_008155</name>
</gene>
<comment type="caution">
    <text evidence="2">The sequence shown here is derived from an EMBL/GenBank/DDBJ whole genome shotgun (WGS) entry which is preliminary data.</text>
</comment>
<reference evidence="2 3" key="2">
    <citation type="submission" date="2017-02" db="EMBL/GenBank/DDBJ databases">
        <title>Draft genome sequence of Streptomyces phaeoluteigriseus type strain DSM41896.</title>
        <authorList>
            <person name="Salih T.S."/>
            <person name="Algora Gallardo L."/>
            <person name="Melo Santos T."/>
            <person name="Filgueira Martinez S."/>
            <person name="Herron P.R."/>
        </authorList>
    </citation>
    <scope>NUCLEOTIDE SEQUENCE [LARGE SCALE GENOMIC DNA]</scope>
    <source>
        <strain evidence="2 3">DSM 41896</strain>
    </source>
</reference>
<sequence length="83" mass="9073">MLSLMVTLSLSMPQAAVARCKARTALTMSVMRVVLQRSLRRSRQLFRVISLVCPRPDVGLGERFDDASGAGGLDVVDGIRRGR</sequence>
<accession>A0A1V6MV08</accession>
<feature type="chain" id="PRO_5013071068" description="Secreted protein" evidence="1">
    <location>
        <begin position="19"/>
        <end position="83"/>
    </location>
</feature>
<feature type="signal peptide" evidence="1">
    <location>
        <begin position="1"/>
        <end position="18"/>
    </location>
</feature>
<dbReference type="AlphaFoldDB" id="A0A1V6MV08"/>
<evidence type="ECO:0000256" key="1">
    <source>
        <dbReference type="SAM" id="SignalP"/>
    </source>
</evidence>
<proteinExistence type="predicted"/>
<evidence type="ECO:0000313" key="2">
    <source>
        <dbReference type="EMBL" id="OQD56259.1"/>
    </source>
</evidence>
<dbReference type="EMBL" id="MPOH02000009">
    <property type="protein sequence ID" value="OQD56259.1"/>
    <property type="molecule type" value="Genomic_DNA"/>
</dbReference>
<evidence type="ECO:0008006" key="4">
    <source>
        <dbReference type="Google" id="ProtNLM"/>
    </source>
</evidence>
<organism evidence="2 3">
    <name type="scientific">Streptomyces phaeoluteigriseus</name>
    <dbReference type="NCBI Taxonomy" id="114686"/>
    <lineage>
        <taxon>Bacteria</taxon>
        <taxon>Bacillati</taxon>
        <taxon>Actinomycetota</taxon>
        <taxon>Actinomycetes</taxon>
        <taxon>Kitasatosporales</taxon>
        <taxon>Streptomycetaceae</taxon>
        <taxon>Streptomyces</taxon>
        <taxon>Streptomyces aurantiacus group</taxon>
    </lineage>
</organism>
<name>A0A1V6MV08_9ACTN</name>